<feature type="transmembrane region" description="Helical" evidence="8">
    <location>
        <begin position="242"/>
        <end position="262"/>
    </location>
</feature>
<feature type="compositionally biased region" description="Polar residues" evidence="7">
    <location>
        <begin position="497"/>
        <end position="507"/>
    </location>
</feature>
<evidence type="ECO:0000259" key="9">
    <source>
        <dbReference type="Pfam" id="PF09779"/>
    </source>
</evidence>
<evidence type="ECO:0000256" key="3">
    <source>
        <dbReference type="ARBA" id="ARBA00022692"/>
    </source>
</evidence>
<feature type="region of interest" description="Disordered" evidence="7">
    <location>
        <begin position="428"/>
        <end position="463"/>
    </location>
</feature>
<feature type="compositionally biased region" description="Basic and acidic residues" evidence="7">
    <location>
        <begin position="354"/>
        <end position="364"/>
    </location>
</feature>
<dbReference type="InterPro" id="IPR040041">
    <property type="entry name" value="TMEM201"/>
</dbReference>
<keyword evidence="4 8" id="KW-1133">Transmembrane helix</keyword>
<dbReference type="PANTHER" id="PTHR28646:SF1">
    <property type="entry name" value="TRANSMEMBRANE PROTEIN 201"/>
    <property type="match status" value="1"/>
</dbReference>
<keyword evidence="3 8" id="KW-0812">Transmembrane</keyword>
<feature type="region of interest" description="Disordered" evidence="7">
    <location>
        <begin position="311"/>
        <end position="399"/>
    </location>
</feature>
<feature type="compositionally biased region" description="Low complexity" evidence="7">
    <location>
        <begin position="485"/>
        <end position="496"/>
    </location>
</feature>
<evidence type="ECO:0000256" key="2">
    <source>
        <dbReference type="ARBA" id="ARBA00007600"/>
    </source>
</evidence>
<feature type="region of interest" description="Disordered" evidence="7">
    <location>
        <begin position="485"/>
        <end position="520"/>
    </location>
</feature>
<dbReference type="PANTHER" id="PTHR28646">
    <property type="entry name" value="TRANSMEMBRANE PROTEIN 201"/>
    <property type="match status" value="1"/>
</dbReference>
<evidence type="ECO:0000256" key="7">
    <source>
        <dbReference type="SAM" id="MobiDB-lite"/>
    </source>
</evidence>
<evidence type="ECO:0000256" key="1">
    <source>
        <dbReference type="ARBA" id="ARBA00004473"/>
    </source>
</evidence>
<keyword evidence="11" id="KW-1185">Reference proteome</keyword>
<name>A0ABY7EZ50_MYAAR</name>
<evidence type="ECO:0000313" key="10">
    <source>
        <dbReference type="EMBL" id="WAR15193.1"/>
    </source>
</evidence>
<evidence type="ECO:0000313" key="11">
    <source>
        <dbReference type="Proteomes" id="UP001164746"/>
    </source>
</evidence>
<evidence type="ECO:0000256" key="4">
    <source>
        <dbReference type="ARBA" id="ARBA00022989"/>
    </source>
</evidence>
<keyword evidence="6" id="KW-0539">Nucleus</keyword>
<feature type="transmembrane region" description="Helical" evidence="8">
    <location>
        <begin position="626"/>
        <end position="646"/>
    </location>
</feature>
<evidence type="ECO:0000256" key="6">
    <source>
        <dbReference type="ARBA" id="ARBA00023242"/>
    </source>
</evidence>
<feature type="non-terminal residue" evidence="10">
    <location>
        <position position="652"/>
    </location>
</feature>
<keyword evidence="5 8" id="KW-0472">Membrane</keyword>
<dbReference type="InterPro" id="IPR018617">
    <property type="entry name" value="Ima1_N"/>
</dbReference>
<feature type="compositionally biased region" description="Low complexity" evidence="7">
    <location>
        <begin position="311"/>
        <end position="328"/>
    </location>
</feature>
<feature type="transmembrane region" description="Helical" evidence="8">
    <location>
        <begin position="268"/>
        <end position="288"/>
    </location>
</feature>
<evidence type="ECO:0000256" key="8">
    <source>
        <dbReference type="SAM" id="Phobius"/>
    </source>
</evidence>
<comment type="subcellular location">
    <subcellularLocation>
        <location evidence="1">Nucleus inner membrane</location>
        <topology evidence="1">Multi-pass membrane protein</topology>
    </subcellularLocation>
</comment>
<dbReference type="EMBL" id="CP111020">
    <property type="protein sequence ID" value="WAR15193.1"/>
    <property type="molecule type" value="Genomic_DNA"/>
</dbReference>
<feature type="domain" description="Ima1 N-terminal" evidence="9">
    <location>
        <begin position="17"/>
        <end position="134"/>
    </location>
</feature>
<dbReference type="Pfam" id="PF09779">
    <property type="entry name" value="Ima1_N"/>
    <property type="match status" value="1"/>
</dbReference>
<proteinExistence type="inferred from homology"/>
<feature type="transmembrane region" description="Helical" evidence="8">
    <location>
        <begin position="209"/>
        <end position="235"/>
    </location>
</feature>
<feature type="compositionally biased region" description="Basic and acidic residues" evidence="7">
    <location>
        <begin position="329"/>
        <end position="344"/>
    </location>
</feature>
<dbReference type="Proteomes" id="UP001164746">
    <property type="component" value="Chromosome 9"/>
</dbReference>
<reference evidence="10" key="1">
    <citation type="submission" date="2022-11" db="EMBL/GenBank/DDBJ databases">
        <title>Centuries of genome instability and evolution in soft-shell clam transmissible cancer (bioRxiv).</title>
        <authorList>
            <person name="Hart S.F.M."/>
            <person name="Yonemitsu M.A."/>
            <person name="Giersch R.M."/>
            <person name="Beal B.F."/>
            <person name="Arriagada G."/>
            <person name="Davis B.W."/>
            <person name="Ostrander E.A."/>
            <person name="Goff S.P."/>
            <person name="Metzger M.J."/>
        </authorList>
    </citation>
    <scope>NUCLEOTIDE SEQUENCE</scope>
    <source>
        <strain evidence="10">MELC-2E11</strain>
        <tissue evidence="10">Siphon/mantle</tissue>
    </source>
</reference>
<gene>
    <name evidence="10" type="ORF">MAR_005298</name>
</gene>
<evidence type="ECO:0000256" key="5">
    <source>
        <dbReference type="ARBA" id="ARBA00023136"/>
    </source>
</evidence>
<accession>A0ABY7EZ50</accession>
<organism evidence="10 11">
    <name type="scientific">Mya arenaria</name>
    <name type="common">Soft-shell clam</name>
    <dbReference type="NCBI Taxonomy" id="6604"/>
    <lineage>
        <taxon>Eukaryota</taxon>
        <taxon>Metazoa</taxon>
        <taxon>Spiralia</taxon>
        <taxon>Lophotrochozoa</taxon>
        <taxon>Mollusca</taxon>
        <taxon>Bivalvia</taxon>
        <taxon>Autobranchia</taxon>
        <taxon>Heteroconchia</taxon>
        <taxon>Euheterodonta</taxon>
        <taxon>Imparidentia</taxon>
        <taxon>Neoheterodontei</taxon>
        <taxon>Myida</taxon>
        <taxon>Myoidea</taxon>
        <taxon>Myidae</taxon>
        <taxon>Mya</taxon>
    </lineage>
</organism>
<sequence length="652" mass="73330">SLKELLPFDRPRFPARVNCWFCGVKSSVPYSNRNSWDCSKCEQYNGFDKDGNYNKPILAQYDEKLNRPFKCKEAEFLGGHDLLCDRCSQNQLLKVKQLANFTPYDEKNFNAEVEAFSRHLEKVYRLCQQCEINVAQELETQDEAIAMRLSHLDDSQRNLIGLNSYREEQQTLLHSSYRDHSWNKSIVASVVDLTGKADWQKLLLPLHPYLLWLDLHTQTITAVGLTSCILAKLILGKYRLHIVDVLGCPFWLVLLLLETGYLRLTSDYLLYFLAGLVANVCVCIGSLVTNRRRRNQSDITLTRQQLDSSFSDTASSVSPLSSVSQFHSDVTDRSGQNERSRLECDDMSGSRSPDYPRSEVRNIQDNEVTTSRPQSKRQRVMKSNEPNENGLDPNIKVKTEPGLDESVHETTFELHACSLGEPGLIPRNNSGLFSTVTQSTTGSSSDQSTRGRGSPNLPSTYQPSLFFVNSPDFPTSFNLHGNNSLHSNHSSVSQSSAFTPMKTSSNHDLPHTPKRSSTPVSYTFGQSPFSRLPHRSDSFSQLSWASTPTQGNSHIRSRSSLSARRNNCMPKRYSPVVRRAEMSDHSDEELDNLTDFTSVTQRCRVHSTSGSMLQENSASVGWKSGLFGFVLGGSLVANIMLGLFSWQQTLDT</sequence>
<protein>
    <submittedName>
        <fullName evidence="10">TM201-like protein</fullName>
    </submittedName>
</protein>
<feature type="compositionally biased region" description="Low complexity" evidence="7">
    <location>
        <begin position="434"/>
        <end position="454"/>
    </location>
</feature>
<comment type="similarity">
    <text evidence="2">Belongs to the TMEM201 family.</text>
</comment>